<feature type="transmembrane region" description="Helical" evidence="3">
    <location>
        <begin position="333"/>
        <end position="351"/>
    </location>
</feature>
<evidence type="ECO:0000256" key="1">
    <source>
        <dbReference type="SAM" id="Coils"/>
    </source>
</evidence>
<name>A0A8J2UJM4_9BACT</name>
<accession>A0A8J2UJM4</accession>
<organism evidence="5 6">
    <name type="scientific">Puia dinghuensis</name>
    <dbReference type="NCBI Taxonomy" id="1792502"/>
    <lineage>
        <taxon>Bacteria</taxon>
        <taxon>Pseudomonadati</taxon>
        <taxon>Bacteroidota</taxon>
        <taxon>Chitinophagia</taxon>
        <taxon>Chitinophagales</taxon>
        <taxon>Chitinophagaceae</taxon>
        <taxon>Puia</taxon>
    </lineage>
</organism>
<feature type="transmembrane region" description="Helical" evidence="3">
    <location>
        <begin position="20"/>
        <end position="36"/>
    </location>
</feature>
<keyword evidence="3" id="KW-1133">Transmembrane helix</keyword>
<feature type="region of interest" description="Disordered" evidence="2">
    <location>
        <begin position="602"/>
        <end position="624"/>
    </location>
</feature>
<dbReference type="GO" id="GO:0016020">
    <property type="term" value="C:membrane"/>
    <property type="evidence" value="ECO:0007669"/>
    <property type="project" value="InterPro"/>
</dbReference>
<feature type="transmembrane region" description="Helical" evidence="3">
    <location>
        <begin position="48"/>
        <end position="75"/>
    </location>
</feature>
<dbReference type="PANTHER" id="PTHR34220">
    <property type="entry name" value="SENSOR HISTIDINE KINASE YPDA"/>
    <property type="match status" value="1"/>
</dbReference>
<evidence type="ECO:0000256" key="3">
    <source>
        <dbReference type="SAM" id="Phobius"/>
    </source>
</evidence>
<dbReference type="RefSeq" id="WP_188938096.1">
    <property type="nucleotide sequence ID" value="NZ_BMJC01000008.1"/>
</dbReference>
<feature type="transmembrane region" description="Helical" evidence="3">
    <location>
        <begin position="371"/>
        <end position="391"/>
    </location>
</feature>
<protein>
    <recommendedName>
        <fullName evidence="4">Signal transduction histidine kinase internal region domain-containing protein</fullName>
    </recommendedName>
</protein>
<dbReference type="Gene3D" id="3.30.565.10">
    <property type="entry name" value="Histidine kinase-like ATPase, C-terminal domain"/>
    <property type="match status" value="1"/>
</dbReference>
<dbReference type="InterPro" id="IPR050640">
    <property type="entry name" value="Bact_2-comp_sensor_kinase"/>
</dbReference>
<dbReference type="AlphaFoldDB" id="A0A8J2UJM4"/>
<reference evidence="5" key="1">
    <citation type="journal article" date="2014" name="Int. J. Syst. Evol. Microbiol.">
        <title>Complete genome sequence of Corynebacterium casei LMG S-19264T (=DSM 44701T), isolated from a smear-ripened cheese.</title>
        <authorList>
            <consortium name="US DOE Joint Genome Institute (JGI-PGF)"/>
            <person name="Walter F."/>
            <person name="Albersmeier A."/>
            <person name="Kalinowski J."/>
            <person name="Ruckert C."/>
        </authorList>
    </citation>
    <scope>NUCLEOTIDE SEQUENCE</scope>
    <source>
        <strain evidence="5">CGMCC 1.15448</strain>
    </source>
</reference>
<evidence type="ECO:0000256" key="2">
    <source>
        <dbReference type="SAM" id="MobiDB-lite"/>
    </source>
</evidence>
<dbReference type="Proteomes" id="UP000607559">
    <property type="component" value="Unassembled WGS sequence"/>
</dbReference>
<comment type="caution">
    <text evidence="5">The sequence shown here is derived from an EMBL/GenBank/DDBJ whole genome shotgun (WGS) entry which is preliminary data.</text>
</comment>
<feature type="coiled-coil region" evidence="1">
    <location>
        <begin position="148"/>
        <end position="175"/>
    </location>
</feature>
<dbReference type="InterPro" id="IPR010559">
    <property type="entry name" value="Sig_transdc_His_kin_internal"/>
</dbReference>
<evidence type="ECO:0000313" key="5">
    <source>
        <dbReference type="EMBL" id="GGB25222.1"/>
    </source>
</evidence>
<dbReference type="PANTHER" id="PTHR34220:SF7">
    <property type="entry name" value="SENSOR HISTIDINE KINASE YPDA"/>
    <property type="match status" value="1"/>
</dbReference>
<dbReference type="InterPro" id="IPR036890">
    <property type="entry name" value="HATPase_C_sf"/>
</dbReference>
<keyword evidence="3" id="KW-0812">Transmembrane</keyword>
<dbReference type="EMBL" id="BMJC01000008">
    <property type="protein sequence ID" value="GGB25222.1"/>
    <property type="molecule type" value="Genomic_DNA"/>
</dbReference>
<feature type="transmembrane region" description="Helical" evidence="3">
    <location>
        <begin position="298"/>
        <end position="321"/>
    </location>
</feature>
<dbReference type="GO" id="GO:0000155">
    <property type="term" value="F:phosphorelay sensor kinase activity"/>
    <property type="evidence" value="ECO:0007669"/>
    <property type="project" value="InterPro"/>
</dbReference>
<feature type="domain" description="Signal transduction histidine kinase internal region" evidence="4">
    <location>
        <begin position="412"/>
        <end position="490"/>
    </location>
</feature>
<feature type="transmembrane region" description="Helical" evidence="3">
    <location>
        <begin position="118"/>
        <end position="144"/>
    </location>
</feature>
<gene>
    <name evidence="5" type="ORF">GCM10011511_56480</name>
</gene>
<keyword evidence="6" id="KW-1185">Reference proteome</keyword>
<feature type="transmembrane region" description="Helical" evidence="3">
    <location>
        <begin position="87"/>
        <end position="112"/>
    </location>
</feature>
<dbReference type="Pfam" id="PF06580">
    <property type="entry name" value="His_kinase"/>
    <property type="match status" value="1"/>
</dbReference>
<feature type="transmembrane region" description="Helical" evidence="3">
    <location>
        <begin position="267"/>
        <end position="286"/>
    </location>
</feature>
<proteinExistence type="predicted"/>
<keyword evidence="1" id="KW-0175">Coiled coil</keyword>
<sequence>MSFRAVLYSQERRYRRARHLILWIGYALYFALQSYFPTTGVRGISPYFVHVALVSTVVYFPFCFFSAYVLLYHLYPRYLRYGRILPFVIRFVLLILLGFAINYLAGLVFYRYSGRPPVGFAACFFLGFHNTTIAIITGLFILGLRLGRDAWLQQAANLRLAAQKARAELQLLKTRIDPGFLFTTLDHLHDAVRAGSPGAPGAILQLSETLSGILYEGEGALASPSQENLASPPDEPLFERPRSRIDRLIYDGIFSGKPRYRIIRHTLFWLVRLANLTFVSHARVYWPNAPDWLNWTTAMQSSLLELAGEIVLTYGIAYGLFPRFFERKRYVPFFLGTLALLGIVFILAPPNGMHYPSVEGMAGFNAAWNSVWLFIRMSLTTWLLFIAWRMFKQHYQRMTERAALSKEAADIEFQLLKAQVHPHFLFNILNNIYSFALDGSPRAGELLARLSSMMRYMIYDCEADRMPLDRELLLLEDYIGLEKARYGDRLDLRVIIEGQTHRRRIAPLLMIPFIENCFKHGASQLIDHPWVRLRIRTGGNNLDFSLSNNKPLTATATNGKNGIGLKNIRQRLELLYPNRYRLDIDSDGDRFSVRLVVPLEVDEAPPTAQGRTPEAAPKNDANGQ</sequence>
<evidence type="ECO:0000313" key="6">
    <source>
        <dbReference type="Proteomes" id="UP000607559"/>
    </source>
</evidence>
<evidence type="ECO:0000259" key="4">
    <source>
        <dbReference type="Pfam" id="PF06580"/>
    </source>
</evidence>
<keyword evidence="3" id="KW-0472">Membrane</keyword>
<reference evidence="5" key="2">
    <citation type="submission" date="2020-09" db="EMBL/GenBank/DDBJ databases">
        <authorList>
            <person name="Sun Q."/>
            <person name="Zhou Y."/>
        </authorList>
    </citation>
    <scope>NUCLEOTIDE SEQUENCE</scope>
    <source>
        <strain evidence="5">CGMCC 1.15448</strain>
    </source>
</reference>